<sequence>MNNGSCFIDGGLDDMNHYVAERYCDCAIGYDGDLCEECVGKVEEIRDMGLNNTGYDLSVEESLADCQRTCLVEYPFCVAVDYNDGKCIMFNINEYRSMTLIKNVGNVHSILKPCAANGS</sequence>
<dbReference type="InterPro" id="IPR003609">
    <property type="entry name" value="Pan_app"/>
</dbReference>
<evidence type="ECO:0000259" key="1">
    <source>
        <dbReference type="PROSITE" id="PS50948"/>
    </source>
</evidence>
<dbReference type="InterPro" id="IPR000742">
    <property type="entry name" value="EGF"/>
</dbReference>
<evidence type="ECO:0000313" key="3">
    <source>
        <dbReference type="Proteomes" id="UP001209878"/>
    </source>
</evidence>
<dbReference type="AlphaFoldDB" id="A0AAD9NHB4"/>
<dbReference type="EMBL" id="JAODUO010001164">
    <property type="protein sequence ID" value="KAK2170065.1"/>
    <property type="molecule type" value="Genomic_DNA"/>
</dbReference>
<gene>
    <name evidence="2" type="ORF">NP493_1165g01094</name>
</gene>
<protein>
    <recommendedName>
        <fullName evidence="1">Apple domain-containing protein</fullName>
    </recommendedName>
</protein>
<organism evidence="2 3">
    <name type="scientific">Ridgeia piscesae</name>
    <name type="common">Tubeworm</name>
    <dbReference type="NCBI Taxonomy" id="27915"/>
    <lineage>
        <taxon>Eukaryota</taxon>
        <taxon>Metazoa</taxon>
        <taxon>Spiralia</taxon>
        <taxon>Lophotrochozoa</taxon>
        <taxon>Annelida</taxon>
        <taxon>Polychaeta</taxon>
        <taxon>Sedentaria</taxon>
        <taxon>Canalipalpata</taxon>
        <taxon>Sabellida</taxon>
        <taxon>Siboglinidae</taxon>
        <taxon>Ridgeia</taxon>
    </lineage>
</organism>
<evidence type="ECO:0000313" key="2">
    <source>
        <dbReference type="EMBL" id="KAK2170065.1"/>
    </source>
</evidence>
<accession>A0AAD9NHB4</accession>
<feature type="domain" description="Apple" evidence="1">
    <location>
        <begin position="35"/>
        <end position="114"/>
    </location>
</feature>
<name>A0AAD9NHB4_RIDPI</name>
<dbReference type="PROSITE" id="PS50948">
    <property type="entry name" value="PAN"/>
    <property type="match status" value="1"/>
</dbReference>
<dbReference type="PROSITE" id="PS00022">
    <property type="entry name" value="EGF_1"/>
    <property type="match status" value="1"/>
</dbReference>
<proteinExistence type="predicted"/>
<comment type="caution">
    <text evidence="2">The sequence shown here is derived from an EMBL/GenBank/DDBJ whole genome shotgun (WGS) entry which is preliminary data.</text>
</comment>
<reference evidence="2" key="1">
    <citation type="journal article" date="2023" name="Mol. Biol. Evol.">
        <title>Third-Generation Sequencing Reveals the Adaptive Role of the Epigenome in Three Deep-Sea Polychaetes.</title>
        <authorList>
            <person name="Perez M."/>
            <person name="Aroh O."/>
            <person name="Sun Y."/>
            <person name="Lan Y."/>
            <person name="Juniper S.K."/>
            <person name="Young C.R."/>
            <person name="Angers B."/>
            <person name="Qian P.Y."/>
        </authorList>
    </citation>
    <scope>NUCLEOTIDE SEQUENCE</scope>
    <source>
        <strain evidence="2">R07B-5</strain>
    </source>
</reference>
<dbReference type="Proteomes" id="UP001209878">
    <property type="component" value="Unassembled WGS sequence"/>
</dbReference>
<keyword evidence="3" id="KW-1185">Reference proteome</keyword>